<name>A0AAE1C8X9_9PEZI</name>
<proteinExistence type="predicted"/>
<reference evidence="3" key="1">
    <citation type="journal article" date="2023" name="Mol. Phylogenet. Evol.">
        <title>Genome-scale phylogeny and comparative genomics of the fungal order Sordariales.</title>
        <authorList>
            <person name="Hensen N."/>
            <person name="Bonometti L."/>
            <person name="Westerberg I."/>
            <person name="Brannstrom I.O."/>
            <person name="Guillou S."/>
            <person name="Cros-Aarteil S."/>
            <person name="Calhoun S."/>
            <person name="Haridas S."/>
            <person name="Kuo A."/>
            <person name="Mondo S."/>
            <person name="Pangilinan J."/>
            <person name="Riley R."/>
            <person name="LaButti K."/>
            <person name="Andreopoulos B."/>
            <person name="Lipzen A."/>
            <person name="Chen C."/>
            <person name="Yan M."/>
            <person name="Daum C."/>
            <person name="Ng V."/>
            <person name="Clum A."/>
            <person name="Steindorff A."/>
            <person name="Ohm R.A."/>
            <person name="Martin F."/>
            <person name="Silar P."/>
            <person name="Natvig D.O."/>
            <person name="Lalanne C."/>
            <person name="Gautier V."/>
            <person name="Ament-Velasquez S.L."/>
            <person name="Kruys A."/>
            <person name="Hutchinson M.I."/>
            <person name="Powell A.J."/>
            <person name="Barry K."/>
            <person name="Miller A.N."/>
            <person name="Grigoriev I.V."/>
            <person name="Debuchy R."/>
            <person name="Gladieux P."/>
            <person name="Hiltunen Thoren M."/>
            <person name="Johannesson H."/>
        </authorList>
    </citation>
    <scope>NUCLEOTIDE SEQUENCE</scope>
    <source>
        <strain evidence="3">CBS 314.62</strain>
    </source>
</reference>
<dbReference type="AlphaFoldDB" id="A0AAE1C8X9"/>
<feature type="domain" description="WW" evidence="2">
    <location>
        <begin position="13"/>
        <end position="47"/>
    </location>
</feature>
<accession>A0AAE1C8X9</accession>
<dbReference type="EMBL" id="JAULSO010000004">
    <property type="protein sequence ID" value="KAK3683607.1"/>
    <property type="molecule type" value="Genomic_DNA"/>
</dbReference>
<dbReference type="PROSITE" id="PS50020">
    <property type="entry name" value="WW_DOMAIN_2"/>
    <property type="match status" value="1"/>
</dbReference>
<dbReference type="PROSITE" id="PS01159">
    <property type="entry name" value="WW_DOMAIN_1"/>
    <property type="match status" value="1"/>
</dbReference>
<dbReference type="Gene3D" id="2.20.70.10">
    <property type="match status" value="1"/>
</dbReference>
<evidence type="ECO:0000313" key="4">
    <source>
        <dbReference type="Proteomes" id="UP001270362"/>
    </source>
</evidence>
<dbReference type="CDD" id="cd00201">
    <property type="entry name" value="WW"/>
    <property type="match status" value="1"/>
</dbReference>
<dbReference type="SMART" id="SM00456">
    <property type="entry name" value="WW"/>
    <property type="match status" value="1"/>
</dbReference>
<keyword evidence="4" id="KW-1185">Reference proteome</keyword>
<dbReference type="InterPro" id="IPR001202">
    <property type="entry name" value="WW_dom"/>
</dbReference>
<feature type="compositionally biased region" description="Low complexity" evidence="1">
    <location>
        <begin position="183"/>
        <end position="209"/>
    </location>
</feature>
<dbReference type="Pfam" id="PF00397">
    <property type="entry name" value="WW"/>
    <property type="match status" value="1"/>
</dbReference>
<evidence type="ECO:0000313" key="3">
    <source>
        <dbReference type="EMBL" id="KAK3683607.1"/>
    </source>
</evidence>
<dbReference type="Proteomes" id="UP001270362">
    <property type="component" value="Unassembled WGS sequence"/>
</dbReference>
<feature type="compositionally biased region" description="Low complexity" evidence="1">
    <location>
        <begin position="129"/>
        <end position="144"/>
    </location>
</feature>
<dbReference type="SUPFAM" id="SSF51045">
    <property type="entry name" value="WW domain"/>
    <property type="match status" value="1"/>
</dbReference>
<organism evidence="3 4">
    <name type="scientific">Podospora appendiculata</name>
    <dbReference type="NCBI Taxonomy" id="314037"/>
    <lineage>
        <taxon>Eukaryota</taxon>
        <taxon>Fungi</taxon>
        <taxon>Dikarya</taxon>
        <taxon>Ascomycota</taxon>
        <taxon>Pezizomycotina</taxon>
        <taxon>Sordariomycetes</taxon>
        <taxon>Sordariomycetidae</taxon>
        <taxon>Sordariales</taxon>
        <taxon>Podosporaceae</taxon>
        <taxon>Podospora</taxon>
    </lineage>
</organism>
<reference evidence="3" key="2">
    <citation type="submission" date="2023-06" db="EMBL/GenBank/DDBJ databases">
        <authorList>
            <consortium name="Lawrence Berkeley National Laboratory"/>
            <person name="Haridas S."/>
            <person name="Hensen N."/>
            <person name="Bonometti L."/>
            <person name="Westerberg I."/>
            <person name="Brannstrom I.O."/>
            <person name="Guillou S."/>
            <person name="Cros-Aarteil S."/>
            <person name="Calhoun S."/>
            <person name="Kuo A."/>
            <person name="Mondo S."/>
            <person name="Pangilinan J."/>
            <person name="Riley R."/>
            <person name="Labutti K."/>
            <person name="Andreopoulos B."/>
            <person name="Lipzen A."/>
            <person name="Chen C."/>
            <person name="Yanf M."/>
            <person name="Daum C."/>
            <person name="Ng V."/>
            <person name="Clum A."/>
            <person name="Steindorff A."/>
            <person name="Ohm R."/>
            <person name="Martin F."/>
            <person name="Silar P."/>
            <person name="Natvig D."/>
            <person name="Lalanne C."/>
            <person name="Gautier V."/>
            <person name="Ament-Velasquez S.L."/>
            <person name="Kruys A."/>
            <person name="Hutchinson M.I."/>
            <person name="Powell A.J."/>
            <person name="Barry K."/>
            <person name="Miller A.N."/>
            <person name="Grigoriev I.V."/>
            <person name="Debuchy R."/>
            <person name="Gladieux P."/>
            <person name="Thoren M.H."/>
            <person name="Johannesson H."/>
        </authorList>
    </citation>
    <scope>NUCLEOTIDE SEQUENCE</scope>
    <source>
        <strain evidence="3">CBS 314.62</strain>
    </source>
</reference>
<feature type="region of interest" description="Disordered" evidence="1">
    <location>
        <begin position="285"/>
        <end position="304"/>
    </location>
</feature>
<feature type="compositionally biased region" description="Gly residues" evidence="1">
    <location>
        <begin position="164"/>
        <end position="182"/>
    </location>
</feature>
<comment type="caution">
    <text evidence="3">The sequence shown here is derived from an EMBL/GenBank/DDBJ whole genome shotgun (WGS) entry which is preliminary data.</text>
</comment>
<evidence type="ECO:0000256" key="1">
    <source>
        <dbReference type="SAM" id="MobiDB-lite"/>
    </source>
</evidence>
<evidence type="ECO:0000259" key="2">
    <source>
        <dbReference type="PROSITE" id="PS50020"/>
    </source>
</evidence>
<dbReference type="InterPro" id="IPR036020">
    <property type="entry name" value="WW_dom_sf"/>
</dbReference>
<feature type="region of interest" description="Disordered" evidence="1">
    <location>
        <begin position="41"/>
        <end position="253"/>
    </location>
</feature>
<feature type="compositionally biased region" description="Low complexity" evidence="1">
    <location>
        <begin position="224"/>
        <end position="242"/>
    </location>
</feature>
<protein>
    <recommendedName>
        <fullName evidence="2">WW domain-containing protein</fullName>
    </recommendedName>
</protein>
<sequence>MADFEAPAGPPPPKVPEGWIAKWNEQYKEWFYVNTYTKKSQWDKPTAPAVNPNDDTPAGPPPGYSHNDSKPAPTDTKINPYDDARSYSTGGGPSSREDEDARLARQLQAEEDSRARGHTPVGAAASYASTPSPQSFPSQLPPRSAGGGEADKAKGFLGKLFGKKPGGSSGGGYGSYPGGGYGQQQPAYGQPQPGYGAPAQYGGYPQQQQGYGGYPQPQPGYGGYPQQQPGYGGYQQQQQQYGRPAKSGGGGMGMAGGAALGVGAGLVGGMLISDAIEDHDQDVYQQGYDNGEMDDGGGDMGGDF</sequence>
<gene>
    <name evidence="3" type="ORF">B0T22DRAFT_483449</name>
</gene>